<dbReference type="Gene3D" id="3.30.300.20">
    <property type="match status" value="1"/>
</dbReference>
<feature type="region of interest" description="G3" evidence="8">
    <location>
        <begin position="74"/>
        <end position="77"/>
    </location>
</feature>
<dbReference type="EMBL" id="JALJXV010000007">
    <property type="protein sequence ID" value="MCP1675901.1"/>
    <property type="molecule type" value="Genomic_DNA"/>
</dbReference>
<dbReference type="AlphaFoldDB" id="A0AAE3G4X2"/>
<comment type="function">
    <text evidence="7">An essential GTPase that binds both GDP and GTP, with rapid nucleotide exchange. Plays a role in 16S rRNA processing and 30S ribosomal subunit biogenesis and possibly also in cell cycle regulation and energy metabolism.</text>
</comment>
<dbReference type="InterPro" id="IPR009019">
    <property type="entry name" value="KH_sf_prok-type"/>
</dbReference>
<dbReference type="HAMAP" id="MF_00367">
    <property type="entry name" value="GTPase_Era"/>
    <property type="match status" value="1"/>
</dbReference>
<comment type="subcellular location">
    <subcellularLocation>
        <location evidence="7">Cytoplasm</location>
    </subcellularLocation>
    <subcellularLocation>
        <location evidence="7">Cell membrane</location>
        <topology evidence="7">Peripheral membrane protein</topology>
    </subcellularLocation>
</comment>
<keyword evidence="6 7" id="KW-0342">GTP-binding</keyword>
<dbReference type="GO" id="GO:0000028">
    <property type="term" value="P:ribosomal small subunit assembly"/>
    <property type="evidence" value="ECO:0007669"/>
    <property type="project" value="TreeGrafter"/>
</dbReference>
<dbReference type="PRINTS" id="PR00326">
    <property type="entry name" value="GTP1OBG"/>
</dbReference>
<feature type="region of interest" description="G5" evidence="8">
    <location>
        <begin position="166"/>
        <end position="168"/>
    </location>
</feature>
<dbReference type="PANTHER" id="PTHR42698">
    <property type="entry name" value="GTPASE ERA"/>
    <property type="match status" value="1"/>
</dbReference>
<dbReference type="Gene3D" id="3.40.50.300">
    <property type="entry name" value="P-loop containing nucleotide triphosphate hydrolases"/>
    <property type="match status" value="1"/>
</dbReference>
<dbReference type="GO" id="GO:0070181">
    <property type="term" value="F:small ribosomal subunit rRNA binding"/>
    <property type="evidence" value="ECO:0007669"/>
    <property type="project" value="UniProtKB-UniRule"/>
</dbReference>
<proteinExistence type="inferred from homology"/>
<dbReference type="GO" id="GO:0005829">
    <property type="term" value="C:cytosol"/>
    <property type="evidence" value="ECO:0007669"/>
    <property type="project" value="TreeGrafter"/>
</dbReference>
<protein>
    <recommendedName>
        <fullName evidence="2 7">GTPase Era</fullName>
    </recommendedName>
</protein>
<dbReference type="CDD" id="cd22534">
    <property type="entry name" value="KH-II_Era"/>
    <property type="match status" value="1"/>
</dbReference>
<dbReference type="InterPro" id="IPR005225">
    <property type="entry name" value="Small_GTP-bd"/>
</dbReference>
<dbReference type="RefSeq" id="WP_253480110.1">
    <property type="nucleotide sequence ID" value="NZ_JALJXV010000007.1"/>
</dbReference>
<keyword evidence="5 7" id="KW-0694">RNA-binding</keyword>
<evidence type="ECO:0000256" key="8">
    <source>
        <dbReference type="PROSITE-ProRule" id="PRU01050"/>
    </source>
</evidence>
<comment type="subunit">
    <text evidence="7">Monomer.</text>
</comment>
<name>A0AAE3G4X2_9GAMM</name>
<dbReference type="NCBIfam" id="TIGR00436">
    <property type="entry name" value="era"/>
    <property type="match status" value="1"/>
</dbReference>
<dbReference type="PROSITE" id="PS50823">
    <property type="entry name" value="KH_TYPE_2"/>
    <property type="match status" value="1"/>
</dbReference>
<keyword evidence="7" id="KW-1003">Cell membrane</keyword>
<dbReference type="Pfam" id="PF01926">
    <property type="entry name" value="MMR_HSR1"/>
    <property type="match status" value="1"/>
</dbReference>
<dbReference type="FunFam" id="3.40.50.300:FF:000094">
    <property type="entry name" value="GTPase Era"/>
    <property type="match status" value="1"/>
</dbReference>
<dbReference type="NCBIfam" id="TIGR00231">
    <property type="entry name" value="small_GTP"/>
    <property type="match status" value="1"/>
</dbReference>
<organism evidence="12 13">
    <name type="scientific">Natronocella acetinitrilica</name>
    <dbReference type="NCBI Taxonomy" id="414046"/>
    <lineage>
        <taxon>Bacteria</taxon>
        <taxon>Pseudomonadati</taxon>
        <taxon>Pseudomonadota</taxon>
        <taxon>Gammaproteobacteria</taxon>
        <taxon>Chromatiales</taxon>
        <taxon>Ectothiorhodospiraceae</taxon>
        <taxon>Natronocella</taxon>
    </lineage>
</organism>
<dbReference type="InterPro" id="IPR027417">
    <property type="entry name" value="P-loop_NTPase"/>
</dbReference>
<dbReference type="InterPro" id="IPR015946">
    <property type="entry name" value="KH_dom-like_a/b"/>
</dbReference>
<feature type="binding site" evidence="7">
    <location>
        <begin position="136"/>
        <end position="139"/>
    </location>
    <ligand>
        <name>GTP</name>
        <dbReference type="ChEBI" id="CHEBI:37565"/>
    </ligand>
</feature>
<dbReference type="GO" id="GO:0043024">
    <property type="term" value="F:ribosomal small subunit binding"/>
    <property type="evidence" value="ECO:0007669"/>
    <property type="project" value="TreeGrafter"/>
</dbReference>
<evidence type="ECO:0000256" key="9">
    <source>
        <dbReference type="RuleBase" id="RU003761"/>
    </source>
</evidence>
<dbReference type="Proteomes" id="UP001205843">
    <property type="component" value="Unassembled WGS sequence"/>
</dbReference>
<feature type="region of interest" description="G4" evidence="8">
    <location>
        <begin position="136"/>
        <end position="139"/>
    </location>
</feature>
<dbReference type="GO" id="GO:0003924">
    <property type="term" value="F:GTPase activity"/>
    <property type="evidence" value="ECO:0007669"/>
    <property type="project" value="UniProtKB-UniRule"/>
</dbReference>
<keyword evidence="7" id="KW-0472">Membrane</keyword>
<accession>A0AAE3G4X2</accession>
<keyword evidence="13" id="KW-1185">Reference proteome</keyword>
<reference evidence="12" key="1">
    <citation type="submission" date="2022-03" db="EMBL/GenBank/DDBJ databases">
        <title>Genomic Encyclopedia of Type Strains, Phase III (KMG-III): the genomes of soil and plant-associated and newly described type strains.</title>
        <authorList>
            <person name="Whitman W."/>
        </authorList>
    </citation>
    <scope>NUCLEOTIDE SEQUENCE</scope>
    <source>
        <strain evidence="12">ANL 6-2</strain>
    </source>
</reference>
<evidence type="ECO:0000256" key="2">
    <source>
        <dbReference type="ARBA" id="ARBA00020484"/>
    </source>
</evidence>
<dbReference type="SUPFAM" id="SSF52540">
    <property type="entry name" value="P-loop containing nucleoside triphosphate hydrolases"/>
    <property type="match status" value="1"/>
</dbReference>
<evidence type="ECO:0000259" key="11">
    <source>
        <dbReference type="PROSITE" id="PS51713"/>
    </source>
</evidence>
<evidence type="ECO:0000313" key="12">
    <source>
        <dbReference type="EMBL" id="MCP1675901.1"/>
    </source>
</evidence>
<feature type="binding site" evidence="7">
    <location>
        <begin position="27"/>
        <end position="34"/>
    </location>
    <ligand>
        <name>GTP</name>
        <dbReference type="ChEBI" id="CHEBI:37565"/>
    </ligand>
</feature>
<dbReference type="PANTHER" id="PTHR42698:SF1">
    <property type="entry name" value="GTPASE ERA, MITOCHONDRIAL"/>
    <property type="match status" value="1"/>
</dbReference>
<evidence type="ECO:0000256" key="1">
    <source>
        <dbReference type="ARBA" id="ARBA00007921"/>
    </source>
</evidence>
<feature type="region of interest" description="G2" evidence="8">
    <location>
        <begin position="53"/>
        <end position="57"/>
    </location>
</feature>
<evidence type="ECO:0000313" key="13">
    <source>
        <dbReference type="Proteomes" id="UP001205843"/>
    </source>
</evidence>
<sequence length="312" mass="34758">MTSREGDQAVGNDVEPVRHCGFVGIVGRPNVGKSTLLNRLLGMKLSIVSRKPQTTRHRVLGVSTSGTTQIVYVDTPGMHGREPRALNRVLNRSADAVLRDMDVLLFVVDGQRWEADDDLVLEKLKTLSCPVIAVVNKVDRIPDKAALLPVLEKLSKRLDFAAIVPVSAAKGSNVEALEREILQRLPESDVFFYPEEQVTDRSERFLVAELIREQLMEALGQEVPYSATVSVEADAREEGRRRIHAVIWVERPGQKAIVIGQGGRQLKQIGQRARAGIETLLGEHVYLDLWVKVRSGWADDERALRTLGYDET</sequence>
<comment type="similarity">
    <text evidence="1 7 8 9">Belongs to the TRAFAC class TrmE-Era-EngA-EngB-Septin-like GTPase superfamily. Era GTPase family.</text>
</comment>
<keyword evidence="7" id="KW-0699">rRNA-binding</keyword>
<dbReference type="InterPro" id="IPR004044">
    <property type="entry name" value="KH_dom_type_2"/>
</dbReference>
<dbReference type="InterPro" id="IPR030388">
    <property type="entry name" value="G_ERA_dom"/>
</dbReference>
<evidence type="ECO:0000256" key="4">
    <source>
        <dbReference type="ARBA" id="ARBA00022741"/>
    </source>
</evidence>
<dbReference type="NCBIfam" id="NF000908">
    <property type="entry name" value="PRK00089.1"/>
    <property type="match status" value="1"/>
</dbReference>
<dbReference type="FunFam" id="3.30.300.20:FF:000003">
    <property type="entry name" value="GTPase Era"/>
    <property type="match status" value="1"/>
</dbReference>
<comment type="caution">
    <text evidence="12">The sequence shown here is derived from an EMBL/GenBank/DDBJ whole genome shotgun (WGS) entry which is preliminary data.</text>
</comment>
<feature type="binding site" evidence="7">
    <location>
        <begin position="74"/>
        <end position="78"/>
    </location>
    <ligand>
        <name>GTP</name>
        <dbReference type="ChEBI" id="CHEBI:37565"/>
    </ligand>
</feature>
<evidence type="ECO:0000256" key="3">
    <source>
        <dbReference type="ARBA" id="ARBA00022517"/>
    </source>
</evidence>
<feature type="region of interest" description="G1" evidence="8">
    <location>
        <begin position="27"/>
        <end position="34"/>
    </location>
</feature>
<dbReference type="InterPro" id="IPR005662">
    <property type="entry name" value="GTPase_Era-like"/>
</dbReference>
<evidence type="ECO:0000256" key="6">
    <source>
        <dbReference type="ARBA" id="ARBA00023134"/>
    </source>
</evidence>
<keyword evidence="7" id="KW-0963">Cytoplasm</keyword>
<dbReference type="InterPro" id="IPR006073">
    <property type="entry name" value="GTP-bd"/>
</dbReference>
<dbReference type="Pfam" id="PF07650">
    <property type="entry name" value="KH_2"/>
    <property type="match status" value="1"/>
</dbReference>
<dbReference type="PROSITE" id="PS51713">
    <property type="entry name" value="G_ERA"/>
    <property type="match status" value="1"/>
</dbReference>
<dbReference type="GO" id="GO:0005525">
    <property type="term" value="F:GTP binding"/>
    <property type="evidence" value="ECO:0007669"/>
    <property type="project" value="UniProtKB-UniRule"/>
</dbReference>
<dbReference type="SUPFAM" id="SSF54814">
    <property type="entry name" value="Prokaryotic type KH domain (KH-domain type II)"/>
    <property type="match status" value="1"/>
</dbReference>
<evidence type="ECO:0000259" key="10">
    <source>
        <dbReference type="PROSITE" id="PS50823"/>
    </source>
</evidence>
<feature type="domain" description="Era-type G" evidence="11">
    <location>
        <begin position="19"/>
        <end position="187"/>
    </location>
</feature>
<dbReference type="CDD" id="cd04163">
    <property type="entry name" value="Era"/>
    <property type="match status" value="1"/>
</dbReference>
<gene>
    <name evidence="7" type="primary">era</name>
    <name evidence="12" type="ORF">J2T57_003056</name>
</gene>
<evidence type="ECO:0000256" key="7">
    <source>
        <dbReference type="HAMAP-Rule" id="MF_00367"/>
    </source>
</evidence>
<keyword evidence="3 7" id="KW-0690">Ribosome biogenesis</keyword>
<evidence type="ECO:0000256" key="5">
    <source>
        <dbReference type="ARBA" id="ARBA00022884"/>
    </source>
</evidence>
<keyword evidence="4 7" id="KW-0547">Nucleotide-binding</keyword>
<feature type="domain" description="KH type-2" evidence="10">
    <location>
        <begin position="219"/>
        <end position="295"/>
    </location>
</feature>
<dbReference type="GO" id="GO:0005886">
    <property type="term" value="C:plasma membrane"/>
    <property type="evidence" value="ECO:0007669"/>
    <property type="project" value="UniProtKB-SubCell"/>
</dbReference>